<gene>
    <name evidence="4 6" type="primary">fliE</name>
    <name evidence="6" type="ORF">ICT70_07045</name>
</gene>
<keyword evidence="6" id="KW-0969">Cilium</keyword>
<proteinExistence type="inferred from homology"/>
<dbReference type="GO" id="GO:0003774">
    <property type="term" value="F:cytoskeletal motor activity"/>
    <property type="evidence" value="ECO:0007669"/>
    <property type="project" value="InterPro"/>
</dbReference>
<dbReference type="NCBIfam" id="TIGR00205">
    <property type="entry name" value="fliE"/>
    <property type="match status" value="1"/>
</dbReference>
<evidence type="ECO:0000313" key="6">
    <source>
        <dbReference type="EMBL" id="MBD1400423.1"/>
    </source>
</evidence>
<evidence type="ECO:0000313" key="7">
    <source>
        <dbReference type="Proteomes" id="UP000632828"/>
    </source>
</evidence>
<dbReference type="PRINTS" id="PR01006">
    <property type="entry name" value="FLGHOOKFLIE"/>
</dbReference>
<keyword evidence="7" id="KW-1185">Reference proteome</keyword>
<accession>A0A8J6UGV1</accession>
<comment type="subcellular location">
    <subcellularLocation>
        <location evidence="1 4">Bacterial flagellum basal body</location>
    </subcellularLocation>
</comment>
<evidence type="ECO:0000256" key="2">
    <source>
        <dbReference type="ARBA" id="ARBA00009272"/>
    </source>
</evidence>
<protein>
    <recommendedName>
        <fullName evidence="4 5">Flagellar hook-basal body complex protein FliE</fullName>
    </recommendedName>
</protein>
<keyword evidence="3 4" id="KW-0975">Bacterial flagellum</keyword>
<dbReference type="InterPro" id="IPR001624">
    <property type="entry name" value="FliE"/>
</dbReference>
<sequence length="100" mass="11041">MKHITDVTLATQLKSLAHPRTAPVQQIGDKFAEALKASIAGVNQAQITADRAAENIVAGDTKNLHEAMIRLEEADISLRMMVQVRNKAVEAYQEVMRMQV</sequence>
<dbReference type="Proteomes" id="UP000632828">
    <property type="component" value="Unassembled WGS sequence"/>
</dbReference>
<dbReference type="GO" id="GO:0009425">
    <property type="term" value="C:bacterial-type flagellum basal body"/>
    <property type="evidence" value="ECO:0007669"/>
    <property type="project" value="UniProtKB-SubCell"/>
</dbReference>
<reference evidence="6" key="1">
    <citation type="submission" date="2020-09" db="EMBL/GenBank/DDBJ databases">
        <title>Pelobacter alkaliphilus sp. nov., a novel anaerobic arsenate-reducing bacterium from terrestrial mud volcano.</title>
        <authorList>
            <person name="Khomyakova M.A."/>
            <person name="Merkel A.Y."/>
            <person name="Slobodkin A.I."/>
        </authorList>
    </citation>
    <scope>NUCLEOTIDE SEQUENCE</scope>
    <source>
        <strain evidence="6">M08fum</strain>
    </source>
</reference>
<comment type="similarity">
    <text evidence="2 4">Belongs to the FliE family.</text>
</comment>
<dbReference type="HAMAP" id="MF_00724">
    <property type="entry name" value="FliE"/>
    <property type="match status" value="1"/>
</dbReference>
<dbReference type="PANTHER" id="PTHR34653">
    <property type="match status" value="1"/>
</dbReference>
<name>A0A8J6UGV1_9BACT</name>
<dbReference type="PANTHER" id="PTHR34653:SF1">
    <property type="entry name" value="FLAGELLAR HOOK-BASAL BODY COMPLEX PROTEIN FLIE"/>
    <property type="match status" value="1"/>
</dbReference>
<dbReference type="Pfam" id="PF02049">
    <property type="entry name" value="FliE"/>
    <property type="match status" value="1"/>
</dbReference>
<keyword evidence="6" id="KW-0966">Cell projection</keyword>
<evidence type="ECO:0000256" key="5">
    <source>
        <dbReference type="NCBIfam" id="TIGR00205"/>
    </source>
</evidence>
<dbReference type="EMBL" id="JACWUN010000006">
    <property type="protein sequence ID" value="MBD1400423.1"/>
    <property type="molecule type" value="Genomic_DNA"/>
</dbReference>
<dbReference type="GO" id="GO:0071973">
    <property type="term" value="P:bacterial-type flagellum-dependent cell motility"/>
    <property type="evidence" value="ECO:0007669"/>
    <property type="project" value="InterPro"/>
</dbReference>
<organism evidence="6 7">
    <name type="scientific">Pelovirga terrestris</name>
    <dbReference type="NCBI Taxonomy" id="2771352"/>
    <lineage>
        <taxon>Bacteria</taxon>
        <taxon>Pseudomonadati</taxon>
        <taxon>Thermodesulfobacteriota</taxon>
        <taxon>Desulfuromonadia</taxon>
        <taxon>Geobacterales</taxon>
        <taxon>Geobacteraceae</taxon>
        <taxon>Pelovirga</taxon>
    </lineage>
</organism>
<dbReference type="AlphaFoldDB" id="A0A8J6UGV1"/>
<keyword evidence="6" id="KW-0282">Flagellum</keyword>
<evidence type="ECO:0000256" key="1">
    <source>
        <dbReference type="ARBA" id="ARBA00004117"/>
    </source>
</evidence>
<evidence type="ECO:0000256" key="4">
    <source>
        <dbReference type="HAMAP-Rule" id="MF_00724"/>
    </source>
</evidence>
<dbReference type="GO" id="GO:0005198">
    <property type="term" value="F:structural molecule activity"/>
    <property type="evidence" value="ECO:0007669"/>
    <property type="project" value="UniProtKB-UniRule"/>
</dbReference>
<comment type="caution">
    <text evidence="6">The sequence shown here is derived from an EMBL/GenBank/DDBJ whole genome shotgun (WGS) entry which is preliminary data.</text>
</comment>
<evidence type="ECO:0000256" key="3">
    <source>
        <dbReference type="ARBA" id="ARBA00023143"/>
    </source>
</evidence>